<protein>
    <submittedName>
        <fullName evidence="2">Uncharacterized protein</fullName>
    </submittedName>
</protein>
<evidence type="ECO:0000256" key="1">
    <source>
        <dbReference type="SAM" id="MobiDB-lite"/>
    </source>
</evidence>
<evidence type="ECO:0000313" key="2">
    <source>
        <dbReference type="EMBL" id="MEE6147415.1"/>
    </source>
</evidence>
<feature type="compositionally biased region" description="Basic and acidic residues" evidence="1">
    <location>
        <begin position="106"/>
        <end position="121"/>
    </location>
</feature>
<reference evidence="2 3" key="1">
    <citation type="submission" date="2024-01" db="EMBL/GenBank/DDBJ databases">
        <title>Description of Olsenella sp. nov., isolated from pig feces.</title>
        <authorList>
            <person name="Chang Y.-H."/>
        </authorList>
    </citation>
    <scope>NUCLEOTIDE SEQUENCE [LARGE SCALE GENOMIC DNA]</scope>
    <source>
        <strain evidence="2 3">YH-ols2223</strain>
    </source>
</reference>
<proteinExistence type="predicted"/>
<dbReference type="EMBL" id="JAZGJQ010000004">
    <property type="protein sequence ID" value="MEE6147415.1"/>
    <property type="molecule type" value="Genomic_DNA"/>
</dbReference>
<gene>
    <name evidence="2" type="ORF">VXJ25_05340</name>
</gene>
<sequence>MPDDTQPGTRARYGAPDVTAAPRTPAQPCAPGDANAAAVARLAAGIDTSTTLGVSGFGEGRRRDVARTVDSALEVLRSSNARRLADEADAALASLAEATWGAGARRGADDDGGRGADAPERDGLLARLARTFRRPGTRCSPAGREPADGAGGEVCGATSGHAGATGSAGAAGAAGALAPGLVDRTEVALKLRQAALLKEQSALDALLRDLAGQSHDLASLAAAARLRARSTPGRSGDLAARADQLTASRLLAEQAAAALTLVRHADASMTDALGEVVEAALPIWRKLAGSSVQASGQEAATGAEPAGTEPTAGVRLAGPPEELSFSLRRLEDARRESRAAGEEAARTLSAVRPMA</sequence>
<feature type="region of interest" description="Disordered" evidence="1">
    <location>
        <begin position="102"/>
        <end position="121"/>
    </location>
</feature>
<name>A0ABU7RA40_9ACTN</name>
<keyword evidence="3" id="KW-1185">Reference proteome</keyword>
<comment type="caution">
    <text evidence="2">The sequence shown here is derived from an EMBL/GenBank/DDBJ whole genome shotgun (WGS) entry which is preliminary data.</text>
</comment>
<dbReference type="Proteomes" id="UP001332931">
    <property type="component" value="Unassembled WGS sequence"/>
</dbReference>
<accession>A0ABU7RA40</accession>
<feature type="region of interest" description="Disordered" evidence="1">
    <location>
        <begin position="1"/>
        <end position="32"/>
    </location>
</feature>
<feature type="compositionally biased region" description="Basic and acidic residues" evidence="1">
    <location>
        <begin position="333"/>
        <end position="345"/>
    </location>
</feature>
<feature type="region of interest" description="Disordered" evidence="1">
    <location>
        <begin position="295"/>
        <end position="320"/>
    </location>
</feature>
<feature type="region of interest" description="Disordered" evidence="1">
    <location>
        <begin position="333"/>
        <end position="355"/>
    </location>
</feature>
<feature type="compositionally biased region" description="Low complexity" evidence="1">
    <location>
        <begin position="298"/>
        <end position="313"/>
    </location>
</feature>
<evidence type="ECO:0000313" key="3">
    <source>
        <dbReference type="Proteomes" id="UP001332931"/>
    </source>
</evidence>
<organism evidence="2 3">
    <name type="scientific">Olsenella absiana</name>
    <dbReference type="NCBI Taxonomy" id="3115222"/>
    <lineage>
        <taxon>Bacteria</taxon>
        <taxon>Bacillati</taxon>
        <taxon>Actinomycetota</taxon>
        <taxon>Coriobacteriia</taxon>
        <taxon>Coriobacteriales</taxon>
        <taxon>Atopobiaceae</taxon>
        <taxon>Olsenella</taxon>
    </lineage>
</organism>
<dbReference type="RefSeq" id="WP_330958181.1">
    <property type="nucleotide sequence ID" value="NZ_JAZGJQ010000004.1"/>
</dbReference>